<organism evidence="1 2">
    <name type="scientific">Fragilariopsis cylindrus CCMP1102</name>
    <dbReference type="NCBI Taxonomy" id="635003"/>
    <lineage>
        <taxon>Eukaryota</taxon>
        <taxon>Sar</taxon>
        <taxon>Stramenopiles</taxon>
        <taxon>Ochrophyta</taxon>
        <taxon>Bacillariophyta</taxon>
        <taxon>Bacillariophyceae</taxon>
        <taxon>Bacillariophycidae</taxon>
        <taxon>Bacillariales</taxon>
        <taxon>Bacillariaceae</taxon>
        <taxon>Fragilariopsis</taxon>
    </lineage>
</organism>
<proteinExistence type="predicted"/>
<reference evidence="1 2" key="1">
    <citation type="submission" date="2016-09" db="EMBL/GenBank/DDBJ databases">
        <title>Extensive genetic diversity and differential bi-allelic expression allows diatom success in the polar Southern Ocean.</title>
        <authorList>
            <consortium name="DOE Joint Genome Institute"/>
            <person name="Mock T."/>
            <person name="Otillar R.P."/>
            <person name="Strauss J."/>
            <person name="Dupont C."/>
            <person name="Frickenhaus S."/>
            <person name="Maumus F."/>
            <person name="Mcmullan M."/>
            <person name="Sanges R."/>
            <person name="Schmutz J."/>
            <person name="Toseland A."/>
            <person name="Valas R."/>
            <person name="Veluchamy A."/>
            <person name="Ward B.J."/>
            <person name="Allen A."/>
            <person name="Barry K."/>
            <person name="Falciatore A."/>
            <person name="Ferrante M."/>
            <person name="Fortunato A.E."/>
            <person name="Gloeckner G."/>
            <person name="Gruber A."/>
            <person name="Hipkin R."/>
            <person name="Janech M."/>
            <person name="Kroth P."/>
            <person name="Leese F."/>
            <person name="Lindquist E."/>
            <person name="Lyon B.R."/>
            <person name="Martin J."/>
            <person name="Mayer C."/>
            <person name="Parker M."/>
            <person name="Quesneville H."/>
            <person name="Raymond J."/>
            <person name="Uhlig C."/>
            <person name="Valentin K.U."/>
            <person name="Worden A.Z."/>
            <person name="Armbrust E.V."/>
            <person name="Bowler C."/>
            <person name="Green B."/>
            <person name="Moulton V."/>
            <person name="Van Oosterhout C."/>
            <person name="Grigoriev I."/>
        </authorList>
    </citation>
    <scope>NUCLEOTIDE SEQUENCE [LARGE SCALE GENOMIC DNA]</scope>
    <source>
        <strain evidence="1 2">CCMP1102</strain>
    </source>
</reference>
<dbReference type="InParanoid" id="A0A1E7FE02"/>
<dbReference type="AlphaFoldDB" id="A0A1E7FE02"/>
<dbReference type="OrthoDB" id="5034579at2759"/>
<evidence type="ECO:0000313" key="1">
    <source>
        <dbReference type="EMBL" id="OEU16275.1"/>
    </source>
</evidence>
<evidence type="ECO:0008006" key="3">
    <source>
        <dbReference type="Google" id="ProtNLM"/>
    </source>
</evidence>
<name>A0A1E7FE02_9STRA</name>
<keyword evidence="2" id="KW-1185">Reference proteome</keyword>
<gene>
    <name evidence="1" type="ORF">FRACYDRAFT_238865</name>
</gene>
<dbReference type="KEGG" id="fcy:FRACYDRAFT_238865"/>
<accession>A0A1E7FE02</accession>
<protein>
    <recommendedName>
        <fullName evidence="3">PLP-dependent transferase</fullName>
    </recommendedName>
</protein>
<sequence>MSFANNNDARMSFSTMPVQVFEEEPYESAKAKGFDDFEAMLTCGGDDRSLILESSTNKYHIRPQPVDPAHVFRGSCTGNPPTQRGYDAAKKLYEELSAMPDGSLDSAIEDVFADQRKRISTILQLEEGTEVIIVPSGSDAEYLPVAIARALKGNVPIANGITQLREIGAGSAPAAVGEYFSTHAPLKGKLSEDAKILEGFEGLDGINIPAREKNGDAINASQKMDEFIATSQANGQYPIVHGVFGGKTGIRDDKMPASMDCGETSLGVVDACQGRFSLDELHDWLKQDSIVLYTSSKFYQAPPFCGAVIIPPKIATKLRNSPAPEPKEMYTIDGLGGFLTDKELPDCLNNWKPLLAKEKSANLGLALRWEAGLAGMEAMASYPDGDRTAAYKEWADSVANMVRAKTELDPWCVERSIVSIRVAKQDGWLSMSELRDLYRWMSMDMSSFVPEATAEEKNALSKPAYIGQPVDVSETHAIVRIALGVESMLSYFDDKAKTLEEDQTVVLKLAAIGKHFDTLKKSGL</sequence>
<dbReference type="EMBL" id="KV784358">
    <property type="protein sequence ID" value="OEU16275.1"/>
    <property type="molecule type" value="Genomic_DNA"/>
</dbReference>
<dbReference type="Proteomes" id="UP000095751">
    <property type="component" value="Unassembled WGS sequence"/>
</dbReference>
<evidence type="ECO:0000313" key="2">
    <source>
        <dbReference type="Proteomes" id="UP000095751"/>
    </source>
</evidence>